<dbReference type="CDD" id="cd03360">
    <property type="entry name" value="LbH_AT_putative"/>
    <property type="match status" value="1"/>
</dbReference>
<evidence type="ECO:0000256" key="3">
    <source>
        <dbReference type="PIRSR" id="PIRSR620019-2"/>
    </source>
</evidence>
<comment type="similarity">
    <text evidence="1">Belongs to the transferase hexapeptide repeat family.</text>
</comment>
<dbReference type="Proteomes" id="UP000006322">
    <property type="component" value="Unassembled WGS sequence"/>
</dbReference>
<dbReference type="InterPro" id="IPR050179">
    <property type="entry name" value="Trans_hexapeptide_repeat"/>
</dbReference>
<dbReference type="PANTHER" id="PTHR43300">
    <property type="entry name" value="ACETYLTRANSFERASE"/>
    <property type="match status" value="1"/>
</dbReference>
<reference evidence="5" key="1">
    <citation type="journal article" date="2014" name="Environ. Microbiol.">
        <title>Comparative genomics of the marine bacterial genus Glaciecola reveals the high degree of genomic diversity and genomic characteristic for cold adaptation.</title>
        <authorList>
            <person name="Qin Q.L."/>
            <person name="Xie B.B."/>
            <person name="Yu Y."/>
            <person name="Shu Y.L."/>
            <person name="Rong J.C."/>
            <person name="Zhang Y.J."/>
            <person name="Zhao D.L."/>
            <person name="Chen X.L."/>
            <person name="Zhang X.Y."/>
            <person name="Chen B."/>
            <person name="Zhou B.C."/>
            <person name="Zhang Y.Z."/>
        </authorList>
    </citation>
    <scope>NUCLEOTIDE SEQUENCE [LARGE SCALE GENOMIC DNA]</scope>
    <source>
        <strain evidence="5">LMG 21857</strain>
    </source>
</reference>
<dbReference type="NCBIfam" id="TIGR03570">
    <property type="entry name" value="NeuD_NnaD"/>
    <property type="match status" value="1"/>
</dbReference>
<organism evidence="4 5">
    <name type="scientific">Paraglaciecola polaris LMG 21857</name>
    <dbReference type="NCBI Taxonomy" id="1129793"/>
    <lineage>
        <taxon>Bacteria</taxon>
        <taxon>Pseudomonadati</taxon>
        <taxon>Pseudomonadota</taxon>
        <taxon>Gammaproteobacteria</taxon>
        <taxon>Alteromonadales</taxon>
        <taxon>Alteromonadaceae</taxon>
        <taxon>Paraglaciecola</taxon>
    </lineage>
</organism>
<feature type="active site" description="Proton acceptor" evidence="2">
    <location>
        <position position="140"/>
    </location>
</feature>
<evidence type="ECO:0000256" key="2">
    <source>
        <dbReference type="PIRSR" id="PIRSR620019-1"/>
    </source>
</evidence>
<proteinExistence type="inferred from homology"/>
<dbReference type="PANTHER" id="PTHR43300:SF7">
    <property type="entry name" value="UDP-N-ACETYLBACILLOSAMINE N-ACETYLTRANSFERASE"/>
    <property type="match status" value="1"/>
</dbReference>
<gene>
    <name evidence="4" type="ORF">GPLA_2542</name>
</gene>
<evidence type="ECO:0000313" key="4">
    <source>
        <dbReference type="EMBL" id="GAC33440.1"/>
    </source>
</evidence>
<evidence type="ECO:0000256" key="1">
    <source>
        <dbReference type="ARBA" id="ARBA00007274"/>
    </source>
</evidence>
<evidence type="ECO:0000313" key="5">
    <source>
        <dbReference type="Proteomes" id="UP000006322"/>
    </source>
</evidence>
<dbReference type="OrthoDB" id="9794407at2"/>
<sequence>MSNGVLLIGGGGHASVLLEILIEQRINIVGYVSPYAATNQKLFSDVNWFKCDEDVLQFDKSTIELVNGIGSLPGCTLRADFYYKYKELGYSFATLVSKKADVSAYAYLGEGTQVMRGAIIQTGASVGYNSIVNSGSIVDHDCSIGSNNHVAPGATISGQVTSKANVHFGTGSSVIQSINVNENVVIGAGTIITKDVDKNTICYPARIFKKVIV</sequence>
<dbReference type="STRING" id="1129793.GPLA_2542"/>
<dbReference type="EMBL" id="BAER01000061">
    <property type="protein sequence ID" value="GAC33440.1"/>
    <property type="molecule type" value="Genomic_DNA"/>
</dbReference>
<dbReference type="InterPro" id="IPR011004">
    <property type="entry name" value="Trimer_LpxA-like_sf"/>
</dbReference>
<feature type="binding site" evidence="3">
    <location>
        <position position="70"/>
    </location>
    <ligand>
        <name>substrate</name>
    </ligand>
</feature>
<comment type="caution">
    <text evidence="4">The sequence shown here is derived from an EMBL/GenBank/DDBJ whole genome shotgun (WGS) entry which is preliminary data.</text>
</comment>
<dbReference type="Gene3D" id="3.40.50.20">
    <property type="match status" value="1"/>
</dbReference>
<dbReference type="InterPro" id="IPR020019">
    <property type="entry name" value="AcTrfase_PglD-like"/>
</dbReference>
<keyword evidence="5" id="KW-1185">Reference proteome</keyword>
<feature type="binding site" evidence="3">
    <location>
        <position position="149"/>
    </location>
    <ligand>
        <name>acetyl-CoA</name>
        <dbReference type="ChEBI" id="CHEBI:57288"/>
    </ligand>
</feature>
<feature type="site" description="Increases basicity of active site His" evidence="2">
    <location>
        <position position="141"/>
    </location>
</feature>
<dbReference type="SUPFAM" id="SSF51161">
    <property type="entry name" value="Trimeric LpxA-like enzymes"/>
    <property type="match status" value="1"/>
</dbReference>
<dbReference type="Gene3D" id="2.160.10.10">
    <property type="entry name" value="Hexapeptide repeat proteins"/>
    <property type="match status" value="1"/>
</dbReference>
<dbReference type="RefSeq" id="WP_007105219.1">
    <property type="nucleotide sequence ID" value="NZ_BAER01000061.1"/>
</dbReference>
<protein>
    <submittedName>
        <fullName evidence="4">Sialic acid biosynthesis protein NeuD</fullName>
    </submittedName>
</protein>
<accession>K7ADP5</accession>
<dbReference type="AlphaFoldDB" id="K7ADP5"/>
<name>K7ADP5_9ALTE</name>